<dbReference type="InterPro" id="IPR036770">
    <property type="entry name" value="Ankyrin_rpt-contain_sf"/>
</dbReference>
<dbReference type="Gene3D" id="1.25.40.20">
    <property type="entry name" value="Ankyrin repeat-containing domain"/>
    <property type="match status" value="1"/>
</dbReference>
<feature type="signal peptide" evidence="4">
    <location>
        <begin position="1"/>
        <end position="24"/>
    </location>
</feature>
<accession>A0A4Z1RHT0</accession>
<dbReference type="Pfam" id="PF13857">
    <property type="entry name" value="Ank_5"/>
    <property type="match status" value="1"/>
</dbReference>
<proteinExistence type="predicted"/>
<evidence type="ECO:0000313" key="6">
    <source>
        <dbReference type="Proteomes" id="UP000298681"/>
    </source>
</evidence>
<sequence length="247" mass="25607">MASMRLFLQSIAGALALICAPGCAQPSMSTDAFTNPEVASLADAVRRGDDAEIRRQLERVDADTPGSDGSTLLIEAIRQGQVASVQALLAGGADPNRPNARGDTAVHAAAFSGNAALLRAVLAGRGDPNVRNPNTGATPLVSALLSPEARQYEVLLDAGADADVADLNGDTPLHVAARTNAGAAILRLLAAGASPLATNSGGRSFQPYYFGYRRDLLNDRALDERRQVVAWLKANGVPLEAAVQDAD</sequence>
<dbReference type="InterPro" id="IPR002110">
    <property type="entry name" value="Ankyrin_rpt"/>
</dbReference>
<keyword evidence="6" id="KW-1185">Reference proteome</keyword>
<comment type="caution">
    <text evidence="5">The sequence shown here is derived from an EMBL/GenBank/DDBJ whole genome shotgun (WGS) entry which is preliminary data.</text>
</comment>
<name>A0A4Z1RHT0_9GAMM</name>
<dbReference type="InterPro" id="IPR050776">
    <property type="entry name" value="Ank_Repeat/CDKN_Inhibitor"/>
</dbReference>
<feature type="repeat" description="ANK" evidence="3">
    <location>
        <begin position="168"/>
        <end position="200"/>
    </location>
</feature>
<evidence type="ECO:0000256" key="2">
    <source>
        <dbReference type="ARBA" id="ARBA00023043"/>
    </source>
</evidence>
<evidence type="ECO:0000256" key="1">
    <source>
        <dbReference type="ARBA" id="ARBA00022737"/>
    </source>
</evidence>
<dbReference type="PANTHER" id="PTHR24201">
    <property type="entry name" value="ANK_REP_REGION DOMAIN-CONTAINING PROTEIN"/>
    <property type="match status" value="1"/>
</dbReference>
<protein>
    <submittedName>
        <fullName evidence="5">Ankyrin repeat domain-containing protein</fullName>
    </submittedName>
</protein>
<dbReference type="SMART" id="SM00248">
    <property type="entry name" value="ANK"/>
    <property type="match status" value="4"/>
</dbReference>
<evidence type="ECO:0000256" key="3">
    <source>
        <dbReference type="PROSITE-ProRule" id="PRU00023"/>
    </source>
</evidence>
<keyword evidence="1" id="KW-0677">Repeat</keyword>
<feature type="repeat" description="ANK" evidence="3">
    <location>
        <begin position="135"/>
        <end position="167"/>
    </location>
</feature>
<reference evidence="5 6" key="1">
    <citation type="submission" date="2019-01" db="EMBL/GenBank/DDBJ databases">
        <authorList>
            <person name="Zhang S."/>
        </authorList>
    </citation>
    <scope>NUCLEOTIDE SEQUENCE [LARGE SCALE GENOMIC DNA]</scope>
    <source>
        <strain evidence="5 6">1626</strain>
    </source>
</reference>
<dbReference type="EMBL" id="SPUH01000002">
    <property type="protein sequence ID" value="TKS53201.1"/>
    <property type="molecule type" value="Genomic_DNA"/>
</dbReference>
<dbReference type="SUPFAM" id="SSF48403">
    <property type="entry name" value="Ankyrin repeat"/>
    <property type="match status" value="1"/>
</dbReference>
<keyword evidence="2 3" id="KW-0040">ANK repeat</keyword>
<organism evidence="5 6">
    <name type="scientific">Luteimonas yindakuii</name>
    <dbReference type="NCBI Taxonomy" id="2565782"/>
    <lineage>
        <taxon>Bacteria</taxon>
        <taxon>Pseudomonadati</taxon>
        <taxon>Pseudomonadota</taxon>
        <taxon>Gammaproteobacteria</taxon>
        <taxon>Lysobacterales</taxon>
        <taxon>Lysobacteraceae</taxon>
        <taxon>Luteimonas</taxon>
    </lineage>
</organism>
<feature type="repeat" description="ANK" evidence="3">
    <location>
        <begin position="68"/>
        <end position="100"/>
    </location>
</feature>
<feature type="repeat" description="ANK" evidence="3">
    <location>
        <begin position="101"/>
        <end position="133"/>
    </location>
</feature>
<gene>
    <name evidence="5" type="ORF">E4582_13555</name>
</gene>
<dbReference type="PROSITE" id="PS50297">
    <property type="entry name" value="ANK_REP_REGION"/>
    <property type="match status" value="2"/>
</dbReference>
<dbReference type="AlphaFoldDB" id="A0A4Z1RHT0"/>
<dbReference type="Proteomes" id="UP000298681">
    <property type="component" value="Unassembled WGS sequence"/>
</dbReference>
<dbReference type="Pfam" id="PF12796">
    <property type="entry name" value="Ank_2"/>
    <property type="match status" value="1"/>
</dbReference>
<evidence type="ECO:0000313" key="5">
    <source>
        <dbReference type="EMBL" id="TKS53201.1"/>
    </source>
</evidence>
<keyword evidence="4" id="KW-0732">Signal</keyword>
<feature type="chain" id="PRO_5021350470" evidence="4">
    <location>
        <begin position="25"/>
        <end position="247"/>
    </location>
</feature>
<evidence type="ECO:0000256" key="4">
    <source>
        <dbReference type="SAM" id="SignalP"/>
    </source>
</evidence>
<dbReference type="PROSITE" id="PS50088">
    <property type="entry name" value="ANK_REPEAT"/>
    <property type="match status" value="4"/>
</dbReference>